<proteinExistence type="predicted"/>
<gene>
    <name evidence="1" type="ORF">TSUD_118610</name>
</gene>
<protein>
    <submittedName>
        <fullName evidence="1">Uncharacterized protein</fullName>
    </submittedName>
</protein>
<keyword evidence="2" id="KW-1185">Reference proteome</keyword>
<sequence>MEESLFPTSLIPIQTSHHYFLKCLKGKWLCFSISPLLKTLIEISDCHRHESLPEEGLPTSLSLMTIRRCLLLQANCQSNGVKEWSKVAHIPYIITDNKLII</sequence>
<accession>A0A2Z6M760</accession>
<dbReference type="AlphaFoldDB" id="A0A2Z6M760"/>
<evidence type="ECO:0000313" key="2">
    <source>
        <dbReference type="Proteomes" id="UP000242715"/>
    </source>
</evidence>
<dbReference type="OrthoDB" id="1420203at2759"/>
<reference evidence="2" key="1">
    <citation type="journal article" date="2017" name="Front. Plant Sci.">
        <title>Climate Clever Clovers: New Paradigm to Reduce the Environmental Footprint of Ruminants by Breeding Low Methanogenic Forages Utilizing Haplotype Variation.</title>
        <authorList>
            <person name="Kaur P."/>
            <person name="Appels R."/>
            <person name="Bayer P.E."/>
            <person name="Keeble-Gagnere G."/>
            <person name="Wang J."/>
            <person name="Hirakawa H."/>
            <person name="Shirasawa K."/>
            <person name="Vercoe P."/>
            <person name="Stefanova K."/>
            <person name="Durmic Z."/>
            <person name="Nichols P."/>
            <person name="Revell C."/>
            <person name="Isobe S.N."/>
            <person name="Edwards D."/>
            <person name="Erskine W."/>
        </authorList>
    </citation>
    <scope>NUCLEOTIDE SEQUENCE [LARGE SCALE GENOMIC DNA]</scope>
    <source>
        <strain evidence="2">cv. Daliak</strain>
    </source>
</reference>
<dbReference type="EMBL" id="DF973370">
    <property type="protein sequence ID" value="GAU28254.1"/>
    <property type="molecule type" value="Genomic_DNA"/>
</dbReference>
<evidence type="ECO:0000313" key="1">
    <source>
        <dbReference type="EMBL" id="GAU28254.1"/>
    </source>
</evidence>
<name>A0A2Z6M760_TRISU</name>
<dbReference type="Proteomes" id="UP000242715">
    <property type="component" value="Unassembled WGS sequence"/>
</dbReference>
<organism evidence="1 2">
    <name type="scientific">Trifolium subterraneum</name>
    <name type="common">Subterranean clover</name>
    <dbReference type="NCBI Taxonomy" id="3900"/>
    <lineage>
        <taxon>Eukaryota</taxon>
        <taxon>Viridiplantae</taxon>
        <taxon>Streptophyta</taxon>
        <taxon>Embryophyta</taxon>
        <taxon>Tracheophyta</taxon>
        <taxon>Spermatophyta</taxon>
        <taxon>Magnoliopsida</taxon>
        <taxon>eudicotyledons</taxon>
        <taxon>Gunneridae</taxon>
        <taxon>Pentapetalae</taxon>
        <taxon>rosids</taxon>
        <taxon>fabids</taxon>
        <taxon>Fabales</taxon>
        <taxon>Fabaceae</taxon>
        <taxon>Papilionoideae</taxon>
        <taxon>50 kb inversion clade</taxon>
        <taxon>NPAAA clade</taxon>
        <taxon>Hologalegina</taxon>
        <taxon>IRL clade</taxon>
        <taxon>Trifolieae</taxon>
        <taxon>Trifolium</taxon>
    </lineage>
</organism>